<evidence type="ECO:0000256" key="8">
    <source>
        <dbReference type="ARBA" id="ARBA00022842"/>
    </source>
</evidence>
<accession>A0A6P1YSU6</accession>
<dbReference type="CDD" id="cd01639">
    <property type="entry name" value="IMPase"/>
    <property type="match status" value="1"/>
</dbReference>
<evidence type="ECO:0000256" key="5">
    <source>
        <dbReference type="ARBA" id="ARBA00019784"/>
    </source>
</evidence>
<dbReference type="InterPro" id="IPR022337">
    <property type="entry name" value="Inositol_monophosphatase_SuhB"/>
</dbReference>
<feature type="binding site" evidence="9">
    <location>
        <position position="80"/>
    </location>
    <ligand>
        <name>Mg(2+)</name>
        <dbReference type="ChEBI" id="CHEBI:18420"/>
        <label>1</label>
        <note>catalytic</note>
    </ligand>
</feature>
<feature type="binding site" evidence="9">
    <location>
        <position position="83"/>
    </location>
    <ligand>
        <name>Mg(2+)</name>
        <dbReference type="ChEBI" id="CHEBI:18420"/>
        <label>1</label>
        <note>catalytic</note>
    </ligand>
</feature>
<dbReference type="InterPro" id="IPR033942">
    <property type="entry name" value="IMPase"/>
</dbReference>
<dbReference type="EMBL" id="CP048630">
    <property type="protein sequence ID" value="QIB36115.1"/>
    <property type="molecule type" value="Genomic_DNA"/>
</dbReference>
<feature type="binding site" evidence="9">
    <location>
        <position position="208"/>
    </location>
    <ligand>
        <name>Mg(2+)</name>
        <dbReference type="ChEBI" id="CHEBI:18420"/>
        <label>1</label>
        <note>catalytic</note>
    </ligand>
</feature>
<evidence type="ECO:0000313" key="12">
    <source>
        <dbReference type="Proteomes" id="UP000464751"/>
    </source>
</evidence>
<evidence type="ECO:0000256" key="2">
    <source>
        <dbReference type="ARBA" id="ARBA00001946"/>
    </source>
</evidence>
<dbReference type="Proteomes" id="UP000464751">
    <property type="component" value="Chromosome"/>
</dbReference>
<comment type="cofactor">
    <cofactor evidence="2 9 10">
        <name>Mg(2+)</name>
        <dbReference type="ChEBI" id="CHEBI:18420"/>
    </cofactor>
</comment>
<dbReference type="EC" id="3.1.3.25" evidence="4 10"/>
<dbReference type="PROSITE" id="PS00630">
    <property type="entry name" value="IMP_2"/>
    <property type="match status" value="1"/>
</dbReference>
<dbReference type="GO" id="GO:0046854">
    <property type="term" value="P:phosphatidylinositol phosphate biosynthetic process"/>
    <property type="evidence" value="ECO:0007669"/>
    <property type="project" value="InterPro"/>
</dbReference>
<dbReference type="AlphaFoldDB" id="A0A6P1YSU6"/>
<feature type="binding site" evidence="9">
    <location>
        <position position="63"/>
    </location>
    <ligand>
        <name>Mg(2+)</name>
        <dbReference type="ChEBI" id="CHEBI:18420"/>
        <label>1</label>
        <note>catalytic</note>
    </ligand>
</feature>
<dbReference type="PANTHER" id="PTHR20854">
    <property type="entry name" value="INOSITOL MONOPHOSPHATASE"/>
    <property type="match status" value="1"/>
</dbReference>
<dbReference type="FunFam" id="3.30.540.10:FF:000003">
    <property type="entry name" value="Inositol-1-monophosphatase"/>
    <property type="match status" value="1"/>
</dbReference>
<dbReference type="PANTHER" id="PTHR20854:SF4">
    <property type="entry name" value="INOSITOL-1-MONOPHOSPHATASE-RELATED"/>
    <property type="match status" value="1"/>
</dbReference>
<evidence type="ECO:0000256" key="9">
    <source>
        <dbReference type="PIRSR" id="PIRSR600760-2"/>
    </source>
</evidence>
<dbReference type="InterPro" id="IPR020550">
    <property type="entry name" value="Inositol_monophosphatase_CS"/>
</dbReference>
<dbReference type="PRINTS" id="PR00377">
    <property type="entry name" value="IMPHPHTASES"/>
</dbReference>
<evidence type="ECO:0000256" key="3">
    <source>
        <dbReference type="ARBA" id="ARBA00009759"/>
    </source>
</evidence>
<keyword evidence="7 10" id="KW-0378">Hydrolase</keyword>
<evidence type="ECO:0000313" key="11">
    <source>
        <dbReference type="EMBL" id="QIB36115.1"/>
    </source>
</evidence>
<dbReference type="GO" id="GO:0006020">
    <property type="term" value="P:inositol metabolic process"/>
    <property type="evidence" value="ECO:0007669"/>
    <property type="project" value="TreeGrafter"/>
</dbReference>
<dbReference type="Gene3D" id="3.40.190.80">
    <property type="match status" value="1"/>
</dbReference>
<evidence type="ECO:0000256" key="10">
    <source>
        <dbReference type="RuleBase" id="RU364068"/>
    </source>
</evidence>
<evidence type="ECO:0000256" key="4">
    <source>
        <dbReference type="ARBA" id="ARBA00013106"/>
    </source>
</evidence>
<dbReference type="Pfam" id="PF00459">
    <property type="entry name" value="Inositol_P"/>
    <property type="match status" value="1"/>
</dbReference>
<dbReference type="SUPFAM" id="SSF56655">
    <property type="entry name" value="Carbohydrate phosphatase"/>
    <property type="match status" value="1"/>
</dbReference>
<comment type="similarity">
    <text evidence="3 10">Belongs to the inositol monophosphatase superfamily.</text>
</comment>
<dbReference type="InterPro" id="IPR000760">
    <property type="entry name" value="Inositol_monophosphatase-like"/>
</dbReference>
<dbReference type="GO" id="GO:0007165">
    <property type="term" value="P:signal transduction"/>
    <property type="evidence" value="ECO:0007669"/>
    <property type="project" value="TreeGrafter"/>
</dbReference>
<name>A0A6P1YSU6_9HYPH</name>
<keyword evidence="6 9" id="KW-0479">Metal-binding</keyword>
<comment type="catalytic activity">
    <reaction evidence="1 10">
        <text>a myo-inositol phosphate + H2O = myo-inositol + phosphate</text>
        <dbReference type="Rhea" id="RHEA:24056"/>
        <dbReference type="ChEBI" id="CHEBI:15377"/>
        <dbReference type="ChEBI" id="CHEBI:17268"/>
        <dbReference type="ChEBI" id="CHEBI:43474"/>
        <dbReference type="ChEBI" id="CHEBI:84139"/>
        <dbReference type="EC" id="3.1.3.25"/>
    </reaction>
</comment>
<sequence>MTVMVQAVRKAGRSLVRDFGEVENLQVSLKGPANFVSNADRKAERILHEELSRARPGFGFIMEESGEVEGTDASHRWIIDPLDGTTNFLHGIPLFCISVGLARDGVPIAGVIYNPVTDELFVAEKGAGAFLNDRRIRVAARSKLADAVVCCGMPHLGRGGFDQFGREYAALAPKVAGMRRTGSAATDLAWVAAGRFDCFWERSLSSWDMAAGIVLIREAGGYVSDLDDSDKMLAKGDIIAGNETIRRDVLAVLRKA</sequence>
<evidence type="ECO:0000256" key="7">
    <source>
        <dbReference type="ARBA" id="ARBA00022801"/>
    </source>
</evidence>
<evidence type="ECO:0000256" key="6">
    <source>
        <dbReference type="ARBA" id="ARBA00022723"/>
    </source>
</evidence>
<dbReference type="PRINTS" id="PR01959">
    <property type="entry name" value="SBIMPHPHTASE"/>
</dbReference>
<evidence type="ECO:0000256" key="1">
    <source>
        <dbReference type="ARBA" id="ARBA00001033"/>
    </source>
</evidence>
<proteinExistence type="inferred from homology"/>
<dbReference type="KEGG" id="apra:G3A50_06455"/>
<dbReference type="PROSITE" id="PS00629">
    <property type="entry name" value="IMP_1"/>
    <property type="match status" value="1"/>
</dbReference>
<dbReference type="GO" id="GO:0046872">
    <property type="term" value="F:metal ion binding"/>
    <property type="evidence" value="ECO:0007669"/>
    <property type="project" value="UniProtKB-KW"/>
</dbReference>
<keyword evidence="12" id="KW-1185">Reference proteome</keyword>
<dbReference type="InterPro" id="IPR020583">
    <property type="entry name" value="Inositol_monoP_metal-BS"/>
</dbReference>
<dbReference type="Gene3D" id="3.30.540.10">
    <property type="entry name" value="Fructose-1,6-Bisphosphatase, subunit A, domain 1"/>
    <property type="match status" value="1"/>
</dbReference>
<gene>
    <name evidence="11" type="ORF">G3A50_06455</name>
</gene>
<feature type="binding site" evidence="9">
    <location>
        <position position="82"/>
    </location>
    <ligand>
        <name>Mg(2+)</name>
        <dbReference type="ChEBI" id="CHEBI:18420"/>
        <label>1</label>
        <note>catalytic</note>
    </ligand>
</feature>
<reference evidence="11 12" key="1">
    <citation type="submission" date="2020-02" db="EMBL/GenBank/DDBJ databases">
        <authorList>
            <person name="Li G."/>
        </authorList>
    </citation>
    <scope>NUCLEOTIDE SEQUENCE [LARGE SCALE GENOMIC DNA]</scope>
    <source>
        <strain evidence="11 12">DSM 102029</strain>
    </source>
</reference>
<protein>
    <recommendedName>
        <fullName evidence="5 10">Inositol-1-monophosphatase</fullName>
        <ecNumber evidence="4 10">3.1.3.25</ecNumber>
    </recommendedName>
</protein>
<keyword evidence="8 9" id="KW-0460">Magnesium</keyword>
<organism evidence="11 12">
    <name type="scientific">Ancylobacter pratisalsi</name>
    <dbReference type="NCBI Taxonomy" id="1745854"/>
    <lineage>
        <taxon>Bacteria</taxon>
        <taxon>Pseudomonadati</taxon>
        <taxon>Pseudomonadota</taxon>
        <taxon>Alphaproteobacteria</taxon>
        <taxon>Hyphomicrobiales</taxon>
        <taxon>Xanthobacteraceae</taxon>
        <taxon>Ancylobacter</taxon>
    </lineage>
</organism>
<dbReference type="GO" id="GO:0008934">
    <property type="term" value="F:inositol monophosphate 1-phosphatase activity"/>
    <property type="evidence" value="ECO:0007669"/>
    <property type="project" value="InterPro"/>
</dbReference>